<name>A0ABT5C649_9BACT</name>
<evidence type="ECO:0000256" key="12">
    <source>
        <dbReference type="HAMAP-Rule" id="MF_01522"/>
    </source>
</evidence>
<keyword evidence="17" id="KW-1185">Reference proteome</keyword>
<dbReference type="RefSeq" id="WP_272099337.1">
    <property type="nucleotide sequence ID" value="NZ_JAQNDK010000003.1"/>
</dbReference>
<organism evidence="16 17">
    <name type="scientific">Sorangium atrum</name>
    <dbReference type="NCBI Taxonomy" id="2995308"/>
    <lineage>
        <taxon>Bacteria</taxon>
        <taxon>Pseudomonadati</taxon>
        <taxon>Myxococcota</taxon>
        <taxon>Polyangia</taxon>
        <taxon>Polyangiales</taxon>
        <taxon>Polyangiaceae</taxon>
        <taxon>Sorangium</taxon>
    </lineage>
</organism>
<gene>
    <name evidence="12" type="primary">kup</name>
    <name evidence="16" type="ORF">POL72_29455</name>
</gene>
<proteinExistence type="inferred from homology"/>
<feature type="transmembrane region" description="Helical" evidence="12">
    <location>
        <begin position="257"/>
        <end position="281"/>
    </location>
</feature>
<dbReference type="HAMAP" id="MF_01522">
    <property type="entry name" value="Kup"/>
    <property type="match status" value="1"/>
</dbReference>
<evidence type="ECO:0000256" key="8">
    <source>
        <dbReference type="ARBA" id="ARBA00022958"/>
    </source>
</evidence>
<dbReference type="Pfam" id="PF02705">
    <property type="entry name" value="K_trans"/>
    <property type="match status" value="1"/>
</dbReference>
<evidence type="ECO:0000259" key="14">
    <source>
        <dbReference type="Pfam" id="PF02705"/>
    </source>
</evidence>
<keyword evidence="8 12" id="KW-0630">Potassium</keyword>
<dbReference type="InterPro" id="IPR003855">
    <property type="entry name" value="K+_transporter"/>
</dbReference>
<evidence type="ECO:0000256" key="2">
    <source>
        <dbReference type="ARBA" id="ARBA00007019"/>
    </source>
</evidence>
<comment type="similarity">
    <text evidence="2 12">Belongs to the HAK/KUP transporter (TC 2.A.72) family.</text>
</comment>
<evidence type="ECO:0000256" key="9">
    <source>
        <dbReference type="ARBA" id="ARBA00022989"/>
    </source>
</evidence>
<evidence type="ECO:0000256" key="6">
    <source>
        <dbReference type="ARBA" id="ARBA00022692"/>
    </source>
</evidence>
<keyword evidence="5 12" id="KW-0633">Potassium transport</keyword>
<evidence type="ECO:0000256" key="3">
    <source>
        <dbReference type="ARBA" id="ARBA00022448"/>
    </source>
</evidence>
<comment type="function">
    <text evidence="12">Transport of potassium into the cell. Likely operates as a K(+):H(+) symporter.</text>
</comment>
<evidence type="ECO:0000256" key="7">
    <source>
        <dbReference type="ARBA" id="ARBA00022847"/>
    </source>
</evidence>
<feature type="transmembrane region" description="Helical" evidence="12">
    <location>
        <begin position="95"/>
        <end position="114"/>
    </location>
</feature>
<dbReference type="InterPro" id="IPR053952">
    <property type="entry name" value="K_trans_C"/>
</dbReference>
<evidence type="ECO:0000313" key="16">
    <source>
        <dbReference type="EMBL" id="MDC0681901.1"/>
    </source>
</evidence>
<comment type="catalytic activity">
    <reaction evidence="12">
        <text>K(+)(in) + H(+)(in) = K(+)(out) + H(+)(out)</text>
        <dbReference type="Rhea" id="RHEA:28490"/>
        <dbReference type="ChEBI" id="CHEBI:15378"/>
        <dbReference type="ChEBI" id="CHEBI:29103"/>
    </reaction>
</comment>
<keyword evidence="3 12" id="KW-0813">Transport</keyword>
<comment type="caution">
    <text evidence="16">The sequence shown here is derived from an EMBL/GenBank/DDBJ whole genome shotgun (WGS) entry which is preliminary data.</text>
</comment>
<dbReference type="Proteomes" id="UP001217485">
    <property type="component" value="Unassembled WGS sequence"/>
</dbReference>
<sequence>MNDRASAEPPPGALPAPPGATQRAVTRADDGPTQHGAARRDADATAPHGHHGGKAALALAALGVVFGDIGTSPLYALKECVSGTHGVPPTPDNVLGLLSLLFWSLMMVVTVKYVTFITRADNDGEGGILALLALVPERLRASGTQGVGWLAGLVVLGAALLYGDGVITPAISVLSAMEGLEVATTALKPFVVPLTCAILVGLFSVQRWGTARVGKVFGPIMVLWFTALAALGLVFIARNPAVLAALSPVHAARFFAAHGLHGVAILGSVVLVITGGEALYADMGHFGRGPIRLAWYAIALPALVLNYFGQGALLLQTPEAAANPFFAMVPKGPLTYALVALAAMATVIASQALISGAYSLTHQAIQLGYLPRTQVRHTSSEAAGQIYIPLTNWALAAGCLALVLIFQQSSRLAAAYGIAVTGTMGITSIVFFIVMRHTWRAPLAKALPLLILFLSFDLPFFGANLIKFLDGGYVPAVIAAVLFIMMVIWKRGRAILAERFTRAAPSVSAFVRELDAKCRARVPGTAVFLSSRAGKTPYALTHHLRHNKVLHETVVILTVVTEHVPRVADRERLDVTSLDKGVHQVVVRSGFMQSTDVPALLRRAAATHGLPIDFADVAYYLGRETILATDRGRMGRITETIFAVMARNAGAVPDYFRLPPERVVEIGVQVDL</sequence>
<dbReference type="InterPro" id="IPR053951">
    <property type="entry name" value="K_trans_N"/>
</dbReference>
<feature type="transmembrane region" description="Helical" evidence="12">
    <location>
        <begin position="55"/>
        <end position="75"/>
    </location>
</feature>
<comment type="subcellular location">
    <subcellularLocation>
        <location evidence="12">Cell membrane</location>
        <topology evidence="12">Multi-pass membrane protein</topology>
    </subcellularLocation>
    <subcellularLocation>
        <location evidence="1">Membrane</location>
        <topology evidence="1">Multi-pass membrane protein</topology>
    </subcellularLocation>
</comment>
<keyword evidence="6 12" id="KW-0812">Transmembrane</keyword>
<evidence type="ECO:0000259" key="15">
    <source>
        <dbReference type="Pfam" id="PF22776"/>
    </source>
</evidence>
<feature type="transmembrane region" description="Helical" evidence="12">
    <location>
        <begin position="293"/>
        <end position="315"/>
    </location>
</feature>
<feature type="transmembrane region" description="Helical" evidence="12">
    <location>
        <begin position="335"/>
        <end position="361"/>
    </location>
</feature>
<feature type="transmembrane region" description="Helical" evidence="12">
    <location>
        <begin position="412"/>
        <end position="434"/>
    </location>
</feature>
<keyword evidence="4 12" id="KW-1003">Cell membrane</keyword>
<feature type="transmembrane region" description="Helical" evidence="12">
    <location>
        <begin position="472"/>
        <end position="489"/>
    </location>
</feature>
<dbReference type="EMBL" id="JAQNDK010000003">
    <property type="protein sequence ID" value="MDC0681901.1"/>
    <property type="molecule type" value="Genomic_DNA"/>
</dbReference>
<evidence type="ECO:0000256" key="1">
    <source>
        <dbReference type="ARBA" id="ARBA00004141"/>
    </source>
</evidence>
<evidence type="ECO:0000256" key="13">
    <source>
        <dbReference type="SAM" id="MobiDB-lite"/>
    </source>
</evidence>
<accession>A0ABT5C649</accession>
<evidence type="ECO:0000256" key="11">
    <source>
        <dbReference type="ARBA" id="ARBA00023136"/>
    </source>
</evidence>
<feature type="region of interest" description="Disordered" evidence="13">
    <location>
        <begin position="1"/>
        <end position="50"/>
    </location>
</feature>
<dbReference type="PANTHER" id="PTHR30540:SF79">
    <property type="entry name" value="LOW AFFINITY POTASSIUM TRANSPORT SYSTEM PROTEIN KUP"/>
    <property type="match status" value="1"/>
</dbReference>
<reference evidence="16 17" key="1">
    <citation type="submission" date="2023-01" db="EMBL/GenBank/DDBJ databases">
        <title>Minimal conservation of predation-associated metabolite biosynthetic gene clusters underscores biosynthetic potential of Myxococcota including descriptions for ten novel species: Archangium lansinium sp. nov., Myxococcus landrumus sp. nov., Nannocystis bai.</title>
        <authorList>
            <person name="Ahearne A."/>
            <person name="Stevens C."/>
            <person name="Dowd S."/>
        </authorList>
    </citation>
    <scope>NUCLEOTIDE SEQUENCE [LARGE SCALE GENOMIC DNA]</scope>
    <source>
        <strain evidence="16 17">WIWO2</strain>
    </source>
</reference>
<evidence type="ECO:0000256" key="5">
    <source>
        <dbReference type="ARBA" id="ARBA00022538"/>
    </source>
</evidence>
<protein>
    <recommendedName>
        <fullName evidence="12">Probable potassium transport system protein Kup</fullName>
    </recommendedName>
</protein>
<feature type="transmembrane region" description="Helical" evidence="12">
    <location>
        <begin position="382"/>
        <end position="406"/>
    </location>
</feature>
<keyword evidence="7 12" id="KW-0769">Symport</keyword>
<feature type="transmembrane region" description="Helical" evidence="12">
    <location>
        <begin position="186"/>
        <end position="205"/>
    </location>
</feature>
<keyword evidence="10 12" id="KW-0406">Ion transport</keyword>
<dbReference type="InterPro" id="IPR023051">
    <property type="entry name" value="Kup"/>
</dbReference>
<feature type="transmembrane region" description="Helical" evidence="12">
    <location>
        <begin position="147"/>
        <end position="174"/>
    </location>
</feature>
<evidence type="ECO:0000256" key="10">
    <source>
        <dbReference type="ARBA" id="ARBA00023065"/>
    </source>
</evidence>
<keyword evidence="11 12" id="KW-0472">Membrane</keyword>
<evidence type="ECO:0000256" key="4">
    <source>
        <dbReference type="ARBA" id="ARBA00022475"/>
    </source>
</evidence>
<dbReference type="PANTHER" id="PTHR30540">
    <property type="entry name" value="OSMOTIC STRESS POTASSIUM TRANSPORTER"/>
    <property type="match status" value="1"/>
</dbReference>
<feature type="transmembrane region" description="Helical" evidence="12">
    <location>
        <begin position="217"/>
        <end position="237"/>
    </location>
</feature>
<feature type="domain" description="K+ potassium transporter integral membrane" evidence="14">
    <location>
        <begin position="57"/>
        <end position="511"/>
    </location>
</feature>
<keyword evidence="9 12" id="KW-1133">Transmembrane helix</keyword>
<dbReference type="Pfam" id="PF22776">
    <property type="entry name" value="K_trans_C"/>
    <property type="match status" value="1"/>
</dbReference>
<feature type="compositionally biased region" description="Pro residues" evidence="13">
    <location>
        <begin position="8"/>
        <end position="18"/>
    </location>
</feature>
<feature type="domain" description="K+ potassium transporter C-terminal" evidence="15">
    <location>
        <begin position="523"/>
        <end position="672"/>
    </location>
</feature>
<evidence type="ECO:0000313" key="17">
    <source>
        <dbReference type="Proteomes" id="UP001217485"/>
    </source>
</evidence>
<feature type="transmembrane region" description="Helical" evidence="12">
    <location>
        <begin position="446"/>
        <end position="466"/>
    </location>
</feature>
<feature type="compositionally biased region" description="Basic and acidic residues" evidence="13">
    <location>
        <begin position="26"/>
        <end position="43"/>
    </location>
</feature>